<keyword evidence="2" id="KW-0223">Dioxygenase</keyword>
<comment type="caution">
    <text evidence="2">The sequence shown here is derived from an EMBL/GenBank/DDBJ whole genome shotgun (WGS) entry which is preliminary data.</text>
</comment>
<organism evidence="2 3">
    <name type="scientific">Halopolyspora algeriensis</name>
    <dbReference type="NCBI Taxonomy" id="1500506"/>
    <lineage>
        <taxon>Bacteria</taxon>
        <taxon>Bacillati</taxon>
        <taxon>Actinomycetota</taxon>
        <taxon>Actinomycetes</taxon>
        <taxon>Actinomycetes incertae sedis</taxon>
        <taxon>Halopolyspora</taxon>
    </lineage>
</organism>
<evidence type="ECO:0000313" key="2">
    <source>
        <dbReference type="EMBL" id="RCW40956.1"/>
    </source>
</evidence>
<gene>
    <name evidence="2" type="ORF">DFQ14_10933</name>
</gene>
<evidence type="ECO:0000313" key="3">
    <source>
        <dbReference type="Proteomes" id="UP000253495"/>
    </source>
</evidence>
<dbReference type="Pfam" id="PF07746">
    <property type="entry name" value="LigA"/>
    <property type="match status" value="1"/>
</dbReference>
<proteinExistence type="predicted"/>
<dbReference type="Proteomes" id="UP000253495">
    <property type="component" value="Unassembled WGS sequence"/>
</dbReference>
<dbReference type="Gene3D" id="1.10.700.10">
    <property type="entry name" value="Dioxygenase LigAB, LigA subunit"/>
    <property type="match status" value="1"/>
</dbReference>
<dbReference type="InterPro" id="IPR011986">
    <property type="entry name" value="Xdiol_dOase_LigA"/>
</dbReference>
<dbReference type="AlphaFoldDB" id="A0A368VHR1"/>
<dbReference type="SUPFAM" id="SSF48076">
    <property type="entry name" value="LigA subunit of an aromatic-ring-opening dioxygenase LigAB"/>
    <property type="match status" value="1"/>
</dbReference>
<dbReference type="EMBL" id="QPJC01000009">
    <property type="protein sequence ID" value="RCW40956.1"/>
    <property type="molecule type" value="Genomic_DNA"/>
</dbReference>
<dbReference type="OrthoDB" id="8685817at2"/>
<name>A0A368VHR1_9ACTN</name>
<sequence length="114" mass="12948">MTEARDDYVLDVKQSRRGYALNRLCGSLKDADNRRRFSEDEAAYCDAYKLSPEQKRAVLERDWTAMLDLGASIFYTFKLAMLDQKSMQYLGGVFTGMSAEEFASAMRSGGRKFG</sequence>
<dbReference type="GO" id="GO:0051213">
    <property type="term" value="F:dioxygenase activity"/>
    <property type="evidence" value="ECO:0007669"/>
    <property type="project" value="UniProtKB-KW"/>
</dbReference>
<accession>A0A368VHR1</accession>
<keyword evidence="3" id="KW-1185">Reference proteome</keyword>
<dbReference type="InterPro" id="IPR036622">
    <property type="entry name" value="LigA_sf"/>
</dbReference>
<reference evidence="2 3" key="1">
    <citation type="submission" date="2018-07" db="EMBL/GenBank/DDBJ databases">
        <title>Genomic Encyclopedia of Type Strains, Phase III (KMG-III): the genomes of soil and plant-associated and newly described type strains.</title>
        <authorList>
            <person name="Whitman W."/>
        </authorList>
    </citation>
    <scope>NUCLEOTIDE SEQUENCE [LARGE SCALE GENOMIC DNA]</scope>
    <source>
        <strain evidence="2 3">CECT 8575</strain>
    </source>
</reference>
<keyword evidence="2" id="KW-0560">Oxidoreductase</keyword>
<dbReference type="RefSeq" id="WP_114453776.1">
    <property type="nucleotide sequence ID" value="NZ_QPJC01000009.1"/>
</dbReference>
<protein>
    <submittedName>
        <fullName evidence="2">Protocatechuate 4,5-dioxygenase alpha subunit</fullName>
    </submittedName>
</protein>
<feature type="domain" description="Extradiol ring-cleavage dioxygenase LigAB LigA subunit" evidence="1">
    <location>
        <begin position="21"/>
        <end position="107"/>
    </location>
</feature>
<evidence type="ECO:0000259" key="1">
    <source>
        <dbReference type="Pfam" id="PF07746"/>
    </source>
</evidence>